<dbReference type="InterPro" id="IPR032885">
    <property type="entry name" value="Mre11_archaea-type"/>
</dbReference>
<feature type="binding site" evidence="9">
    <location>
        <position position="50"/>
    </location>
    <ligand>
        <name>Mn(2+)</name>
        <dbReference type="ChEBI" id="CHEBI:29035"/>
        <label>1</label>
    </ligand>
</feature>
<dbReference type="GO" id="GO:0004519">
    <property type="term" value="F:endonuclease activity"/>
    <property type="evidence" value="ECO:0007669"/>
    <property type="project" value="UniProtKB-UniRule"/>
</dbReference>
<dbReference type="Proteomes" id="UP000010846">
    <property type="component" value="Chromosome"/>
</dbReference>
<feature type="binding site" evidence="9">
    <location>
        <position position="85"/>
    </location>
    <ligand>
        <name>Mn(2+)</name>
        <dbReference type="ChEBI" id="CHEBI:29035"/>
        <label>2</label>
    </ligand>
</feature>
<keyword evidence="4 9" id="KW-0227">DNA damage</keyword>
<reference evidence="12" key="1">
    <citation type="submission" date="2011-09" db="EMBL/GenBank/DDBJ databases">
        <title>Complete sequence of Halovivax ruber XH-70.</title>
        <authorList>
            <consortium name="US DOE Joint Genome Institute"/>
            <person name="Lucas S."/>
            <person name="Han J."/>
            <person name="Lapidus A."/>
            <person name="Cheng J.-F."/>
            <person name="Goodwin L."/>
            <person name="Pitluck S."/>
            <person name="Peters L."/>
            <person name="Mikhailova N."/>
            <person name="Davenport K."/>
            <person name="Detter J.C."/>
            <person name="Han C."/>
            <person name="Tapia R."/>
            <person name="Land M."/>
            <person name="Hauser L."/>
            <person name="Kyrpides N."/>
            <person name="Ivanova N."/>
            <person name="Pagani I."/>
            <person name="Sproer C."/>
            <person name="Anderson I."/>
            <person name="Woyke T."/>
        </authorList>
    </citation>
    <scope>NUCLEOTIDE SEQUENCE</scope>
    <source>
        <strain evidence="12">XH-70</strain>
    </source>
</reference>
<dbReference type="EC" id="3.1.-.-" evidence="9"/>
<dbReference type="GO" id="GO:0045027">
    <property type="term" value="F:DNA end binding"/>
    <property type="evidence" value="ECO:0007669"/>
    <property type="project" value="UniProtKB-UniRule"/>
</dbReference>
<dbReference type="PANTHER" id="PTHR30337">
    <property type="entry name" value="COMPONENT OF ATP-DEPENDENT DSDNA EXONUCLEASE"/>
    <property type="match status" value="1"/>
</dbReference>
<evidence type="ECO:0000256" key="10">
    <source>
        <dbReference type="SAM" id="MobiDB-lite"/>
    </source>
</evidence>
<comment type="function">
    <text evidence="9">Part of the Rad50/Mre11 complex, which is involved in the early steps of DNA double-strand break (DSB) repair. Mre11 binds to DSB ends and has both double-stranded 3'-5' exonuclease activity and single-stranded endonuclease activity.</text>
</comment>
<keyword evidence="8 9" id="KW-0464">Manganese</keyword>
<feature type="binding site" evidence="9">
    <location>
        <position position="9"/>
    </location>
    <ligand>
        <name>Mn(2+)</name>
        <dbReference type="ChEBI" id="CHEBI:29035"/>
        <label>1</label>
    </ligand>
</feature>
<feature type="binding site" evidence="9">
    <location>
        <position position="11"/>
    </location>
    <ligand>
        <name>Mn(2+)</name>
        <dbReference type="ChEBI" id="CHEBI:29035"/>
        <label>1</label>
    </ligand>
</feature>
<evidence type="ECO:0000259" key="11">
    <source>
        <dbReference type="Pfam" id="PF00149"/>
    </source>
</evidence>
<feature type="compositionally biased region" description="Acidic residues" evidence="10">
    <location>
        <begin position="495"/>
        <end position="506"/>
    </location>
</feature>
<comment type="activity regulation">
    <text evidence="9">Nuclease activity is regulated by Rad50.</text>
</comment>
<evidence type="ECO:0000313" key="13">
    <source>
        <dbReference type="Proteomes" id="UP000010846"/>
    </source>
</evidence>
<dbReference type="OrthoDB" id="11638at2157"/>
<dbReference type="AlphaFoldDB" id="L0I8A1"/>
<feature type="compositionally biased region" description="Acidic residues" evidence="10">
    <location>
        <begin position="435"/>
        <end position="447"/>
    </location>
</feature>
<sequence>MTRVIHTGDTHIGYQQYNSPERRTDFLSAFRAVTEDASDDDVDAVIHAGDLFHDRRPGLVDLQGTIDVLRSLDQSGIPFLAIVGNHETKRDAQWLDLFADLGLATRLGRDPVVVDDVAFYGLDYVPESRRDALTYDFAPVPDEASSTALVAHGLFEPFAHATWDTEAVLDESSVDFDAVLLGDNHAPGTETVTDTWVTYCGSTERASAAERDARGYNLVSFEDDVSIRRRAISGTREFVFVDVELAADEGADRVRERLSQHDVDGAVVIVTIEGDGEPISPAPIEEYALDRGALVARANDRRDLPDEADELQVSFADPDAAVTDRLRDLDLSPGALTIDATVRDDTVADSTVRETVERRVRDALHADGLDFTEHPSIGGADVEDSSSPTEGDDTEGDSPQEPTPAATSEHADSPNERDHDGDNPSTSAETPAAAESDDGVETADDSVDGERADETAVSSDIEPAGGISEDRDAAPEREPDSDVDTDGEPDRVAAAEEEVDSDDGGSGDDSQVSIGDFA</sequence>
<feature type="compositionally biased region" description="Low complexity" evidence="10">
    <location>
        <begin position="424"/>
        <end position="434"/>
    </location>
</feature>
<feature type="domain" description="Calcineurin-like phosphoesterase" evidence="11">
    <location>
        <begin position="3"/>
        <end position="109"/>
    </location>
</feature>
<dbReference type="STRING" id="797302.Halru_1173"/>
<evidence type="ECO:0000256" key="4">
    <source>
        <dbReference type="ARBA" id="ARBA00022763"/>
    </source>
</evidence>
<evidence type="ECO:0000313" key="12">
    <source>
        <dbReference type="EMBL" id="AGB15790.1"/>
    </source>
</evidence>
<feature type="compositionally biased region" description="Basic and acidic residues" evidence="10">
    <location>
        <begin position="468"/>
        <end position="480"/>
    </location>
</feature>
<dbReference type="HOGENOM" id="CLU_026621_3_0_2"/>
<protein>
    <recommendedName>
        <fullName evidence="9">DNA double-strand break repair protein Mre11</fullName>
        <ecNumber evidence="9">3.1.-.-</ecNumber>
    </recommendedName>
</protein>
<comment type="caution">
    <text evidence="9">Lacks conserved residue(s) required for the propagation of feature annotation.</text>
</comment>
<comment type="cofactor">
    <cofactor evidence="9">
        <name>Mn(2+)</name>
        <dbReference type="ChEBI" id="CHEBI:29035"/>
    </cofactor>
    <text evidence="9">Binds 2 manganese ions per subunit.</text>
</comment>
<feature type="compositionally biased region" description="Basic and acidic residues" evidence="10">
    <location>
        <begin position="409"/>
        <end position="422"/>
    </location>
</feature>
<dbReference type="NCBIfam" id="NF041030">
    <property type="entry name" value="Mre11_Halo"/>
    <property type="match status" value="1"/>
</dbReference>
<feature type="active site" description="Proton donor" evidence="9">
    <location>
        <position position="86"/>
    </location>
</feature>
<evidence type="ECO:0000256" key="8">
    <source>
        <dbReference type="ARBA" id="ARBA00023211"/>
    </source>
</evidence>
<dbReference type="EMBL" id="CP003050">
    <property type="protein sequence ID" value="AGB15790.1"/>
    <property type="molecule type" value="Genomic_DNA"/>
</dbReference>
<feature type="binding site" evidence="9">
    <location>
        <position position="185"/>
    </location>
    <ligand>
        <name>Mn(2+)</name>
        <dbReference type="ChEBI" id="CHEBI:29035"/>
        <label>1</label>
    </ligand>
</feature>
<keyword evidence="13" id="KW-1185">Reference proteome</keyword>
<dbReference type="InterPro" id="IPR029052">
    <property type="entry name" value="Metallo-depent_PP-like"/>
</dbReference>
<dbReference type="RefSeq" id="WP_015300447.1">
    <property type="nucleotide sequence ID" value="NC_019964.1"/>
</dbReference>
<dbReference type="InterPro" id="IPR041796">
    <property type="entry name" value="Mre11_N"/>
</dbReference>
<proteinExistence type="inferred from homology"/>
<dbReference type="CDD" id="cd00840">
    <property type="entry name" value="MPP_Mre11_N"/>
    <property type="match status" value="1"/>
</dbReference>
<evidence type="ECO:0000256" key="1">
    <source>
        <dbReference type="ARBA" id="ARBA00022722"/>
    </source>
</evidence>
<dbReference type="GO" id="GO:0000403">
    <property type="term" value="F:Y-form DNA binding"/>
    <property type="evidence" value="ECO:0007669"/>
    <property type="project" value="UniProtKB-UniRule"/>
</dbReference>
<gene>
    <name evidence="9" type="primary">mre11</name>
    <name evidence="12" type="ordered locus">Halru_1173</name>
</gene>
<evidence type="ECO:0000256" key="2">
    <source>
        <dbReference type="ARBA" id="ARBA00022723"/>
    </source>
</evidence>
<keyword evidence="1 9" id="KW-0540">Nuclease</keyword>
<feature type="region of interest" description="Disordered" evidence="10">
    <location>
        <begin position="366"/>
        <end position="518"/>
    </location>
</feature>
<keyword evidence="7 9" id="KW-0234">DNA repair</keyword>
<name>L0I8A1_HALRX</name>
<dbReference type="GO" id="GO:0030145">
    <property type="term" value="F:manganese ion binding"/>
    <property type="evidence" value="ECO:0007669"/>
    <property type="project" value="UniProtKB-UniRule"/>
</dbReference>
<dbReference type="HAMAP" id="MF_02044">
    <property type="entry name" value="Mre11"/>
    <property type="match status" value="1"/>
</dbReference>
<comment type="subunit">
    <text evidence="9">Homodimer. Forms a heterotetramer composed of two Mre11 subunits and two Rad50 subunits.</text>
</comment>
<dbReference type="GeneID" id="14375427"/>
<dbReference type="PANTHER" id="PTHR30337:SF0">
    <property type="entry name" value="NUCLEASE SBCCD SUBUNIT D"/>
    <property type="match status" value="1"/>
</dbReference>
<feature type="binding site" evidence="9">
    <location>
        <position position="152"/>
    </location>
    <ligand>
        <name>Mn(2+)</name>
        <dbReference type="ChEBI" id="CHEBI:29035"/>
        <label>2</label>
    </ligand>
</feature>
<keyword evidence="5 9" id="KW-0378">Hydrolase</keyword>
<dbReference type="GO" id="GO:0008408">
    <property type="term" value="F:3'-5' exonuclease activity"/>
    <property type="evidence" value="ECO:0007669"/>
    <property type="project" value="UniProtKB-UniRule"/>
</dbReference>
<dbReference type="GO" id="GO:0006302">
    <property type="term" value="P:double-strand break repair"/>
    <property type="evidence" value="ECO:0007669"/>
    <property type="project" value="UniProtKB-UniRule"/>
</dbReference>
<dbReference type="InterPro" id="IPR054879">
    <property type="entry name" value="Mre11_Halo"/>
</dbReference>
<feature type="binding site" evidence="9">
    <location>
        <position position="50"/>
    </location>
    <ligand>
        <name>Mn(2+)</name>
        <dbReference type="ChEBI" id="CHEBI:29035"/>
        <label>2</label>
    </ligand>
</feature>
<accession>L0I8A1</accession>
<organism evidence="12 13">
    <name type="scientific">Halovivax ruber (strain DSM 18193 / JCM 13892 / XH-70)</name>
    <dbReference type="NCBI Taxonomy" id="797302"/>
    <lineage>
        <taxon>Archaea</taxon>
        <taxon>Methanobacteriati</taxon>
        <taxon>Methanobacteriota</taxon>
        <taxon>Stenosarchaea group</taxon>
        <taxon>Halobacteria</taxon>
        <taxon>Halobacteriales</taxon>
        <taxon>Natrialbaceae</taxon>
        <taxon>Halovivax</taxon>
    </lineage>
</organism>
<dbReference type="Pfam" id="PF00149">
    <property type="entry name" value="Metallophos"/>
    <property type="match status" value="1"/>
</dbReference>
<evidence type="ECO:0000256" key="3">
    <source>
        <dbReference type="ARBA" id="ARBA00022759"/>
    </source>
</evidence>
<evidence type="ECO:0000256" key="6">
    <source>
        <dbReference type="ARBA" id="ARBA00022839"/>
    </source>
</evidence>
<keyword evidence="6 9" id="KW-0269">Exonuclease</keyword>
<dbReference type="SUPFAM" id="SSF56300">
    <property type="entry name" value="Metallo-dependent phosphatases"/>
    <property type="match status" value="1"/>
</dbReference>
<evidence type="ECO:0000256" key="9">
    <source>
        <dbReference type="HAMAP-Rule" id="MF_02044"/>
    </source>
</evidence>
<dbReference type="Gene3D" id="3.60.21.10">
    <property type="match status" value="1"/>
</dbReference>
<dbReference type="eggNOG" id="arCOG00397">
    <property type="taxonomic scope" value="Archaea"/>
</dbReference>
<dbReference type="KEGG" id="hru:Halru_1173"/>
<dbReference type="eggNOG" id="arCOG10727">
    <property type="taxonomic scope" value="Archaea"/>
</dbReference>
<dbReference type="InterPro" id="IPR050535">
    <property type="entry name" value="DNA_Repair-Maintenance_Comp"/>
</dbReference>
<keyword evidence="2 9" id="KW-0479">Metal-binding</keyword>
<dbReference type="InterPro" id="IPR004843">
    <property type="entry name" value="Calcineurin-like_PHP"/>
</dbReference>
<comment type="similarity">
    <text evidence="9">Belongs to the MRE11/RAD32 family.</text>
</comment>
<evidence type="ECO:0000256" key="7">
    <source>
        <dbReference type="ARBA" id="ARBA00023204"/>
    </source>
</evidence>
<keyword evidence="3 9" id="KW-0255">Endonuclease</keyword>
<evidence type="ECO:0000256" key="5">
    <source>
        <dbReference type="ARBA" id="ARBA00022801"/>
    </source>
</evidence>